<proteinExistence type="predicted"/>
<protein>
    <submittedName>
        <fullName evidence="1">Uncharacterized protein</fullName>
    </submittedName>
</protein>
<dbReference type="RefSeq" id="YP_006561110.1">
    <property type="nucleotide sequence ID" value="NC_018283.1"/>
</dbReference>
<dbReference type="GeneID" id="13405206"/>
<evidence type="ECO:0000313" key="2">
    <source>
        <dbReference type="Proteomes" id="UP000009012"/>
    </source>
</evidence>
<sequence length="85" mass="9561">MIQLTQGEYDKLLTAQHRLDKLREMCGHVEDGSDMPVTVGQDDATKDWFLRIGPAISPHSKRFYAGTFEGVIDKAINWLNGDPVD</sequence>
<reference evidence="1 2" key="1">
    <citation type="journal article" date="2012" name="BMC Genomics">
        <title>Comparative analysis of two phenotypically-similar but genomically-distinct Burkholderia cenocepacia-specific bacteriophages.</title>
        <authorList>
            <person name="Lynch K.H."/>
            <person name="Stothard P."/>
            <person name="Dennis J.J."/>
        </authorList>
    </citation>
    <scope>NUCLEOTIDE SEQUENCE [LARGE SCALE GENOMIC DNA]</scope>
</reference>
<dbReference type="Proteomes" id="UP000009012">
    <property type="component" value="Segment"/>
</dbReference>
<dbReference type="EMBL" id="JN564907">
    <property type="protein sequence ID" value="AEY69536.1"/>
    <property type="molecule type" value="Genomic_DNA"/>
</dbReference>
<keyword evidence="2" id="KW-1185">Reference proteome</keyword>
<organism evidence="1 2">
    <name type="scientific">Burkholderia phage vB_BceS_AH2</name>
    <dbReference type="NCBI Taxonomy" id="1133022"/>
    <lineage>
        <taxon>Viruses</taxon>
        <taxon>Duplodnaviria</taxon>
        <taxon>Heunggongvirae</taxon>
        <taxon>Uroviricota</taxon>
        <taxon>Caudoviricetes</taxon>
        <taxon>Casjensviridae</taxon>
        <taxon>Ahduovirus</taxon>
        <taxon>Ahduovirus AH2</taxon>
        <taxon>Burkholderia virus AH2</taxon>
    </lineage>
</organism>
<name>I6NSR6_9CAUD</name>
<dbReference type="KEGG" id="vg:13405206"/>
<gene>
    <name evidence="1" type="ORF">AH2_00026</name>
</gene>
<accession>I6NSR6</accession>
<evidence type="ECO:0000313" key="1">
    <source>
        <dbReference type="EMBL" id="AEY69536.1"/>
    </source>
</evidence>